<reference evidence="6" key="1">
    <citation type="submission" date="2020-08" db="EMBL/GenBank/DDBJ databases">
        <title>Genome public.</title>
        <authorList>
            <person name="Liu C."/>
            <person name="Sun Q."/>
        </authorList>
    </citation>
    <scope>NUCLEOTIDE SEQUENCE</scope>
    <source>
        <strain evidence="6">BX12</strain>
    </source>
</reference>
<accession>A0A923NLX5</accession>
<organism evidence="6 7">
    <name type="scientific">Zhenpiania hominis</name>
    <dbReference type="NCBI Taxonomy" id="2763644"/>
    <lineage>
        <taxon>Bacteria</taxon>
        <taxon>Bacillati</taxon>
        <taxon>Bacillota</taxon>
        <taxon>Clostridia</taxon>
        <taxon>Peptostreptococcales</taxon>
        <taxon>Anaerovoracaceae</taxon>
        <taxon>Zhenpiania</taxon>
    </lineage>
</organism>
<feature type="domain" description="Dehydrogenase E1 component" evidence="5">
    <location>
        <begin position="18"/>
        <end position="316"/>
    </location>
</feature>
<name>A0A923NLX5_9FIRM</name>
<evidence type="ECO:0000256" key="4">
    <source>
        <dbReference type="SAM" id="Coils"/>
    </source>
</evidence>
<keyword evidence="2" id="KW-0560">Oxidoreductase</keyword>
<evidence type="ECO:0000256" key="2">
    <source>
        <dbReference type="ARBA" id="ARBA00023002"/>
    </source>
</evidence>
<proteinExistence type="predicted"/>
<evidence type="ECO:0000313" key="6">
    <source>
        <dbReference type="EMBL" id="MBC6680949.1"/>
    </source>
</evidence>
<dbReference type="AlphaFoldDB" id="A0A923NLX5"/>
<dbReference type="PANTHER" id="PTHR11516">
    <property type="entry name" value="PYRUVATE DEHYDROGENASE E1 COMPONENT, ALPHA SUBUNIT BACTERIAL AND ORGANELLAR"/>
    <property type="match status" value="1"/>
</dbReference>
<comment type="caution">
    <text evidence="6">The sequence shown here is derived from an EMBL/GenBank/DDBJ whole genome shotgun (WGS) entry which is preliminary data.</text>
</comment>
<protein>
    <submittedName>
        <fullName evidence="6">Thiamine pyrophosphate-dependent dehydrogenase E1 component subunit alpha</fullName>
    </submittedName>
</protein>
<dbReference type="GO" id="GO:0006086">
    <property type="term" value="P:pyruvate decarboxylation to acetyl-CoA"/>
    <property type="evidence" value="ECO:0007669"/>
    <property type="project" value="TreeGrafter"/>
</dbReference>
<feature type="coiled-coil region" evidence="4">
    <location>
        <begin position="276"/>
        <end position="310"/>
    </location>
</feature>
<evidence type="ECO:0000313" key="7">
    <source>
        <dbReference type="Proteomes" id="UP000602647"/>
    </source>
</evidence>
<sequence length="329" mass="36299">MNVKNYSKKQLMSFYETMFKTRRFEEETFEFYKKGMMAGLAHLYMGEEAVAAGVCAALKEDDYIGSTHRGHGHLVARGADLNRMMAEILGKETGYSHGKGGSMHIMAMDKGILGANGIVGGEIPIATGAAYTIKYKGTDQVAVSFMGDSATNEGTFHESLNMAAAWDLPCIYIIENNLYGISVDIRDVTNTPDLAVRAKAYDIPGVVVDGMDVTAVYEAAVKAVKRAREGKGPTLIECKTYRWQGHHVGDPATYRKRRSETEKEDWMARCPVATLRKEMIESGKAKEAEIEKLESQIEEQIQEAVQFAADSPYPEASEAFTDVFQQGTL</sequence>
<dbReference type="PANTHER" id="PTHR11516:SF60">
    <property type="entry name" value="PYRUVATE DEHYDROGENASE E1 COMPONENT SUBUNIT ALPHA"/>
    <property type="match status" value="1"/>
</dbReference>
<keyword evidence="3" id="KW-0786">Thiamine pyrophosphate</keyword>
<dbReference type="EMBL" id="JACRYT010000022">
    <property type="protein sequence ID" value="MBC6680949.1"/>
    <property type="molecule type" value="Genomic_DNA"/>
</dbReference>
<comment type="cofactor">
    <cofactor evidence="1">
        <name>thiamine diphosphate</name>
        <dbReference type="ChEBI" id="CHEBI:58937"/>
    </cofactor>
</comment>
<dbReference type="SUPFAM" id="SSF52518">
    <property type="entry name" value="Thiamin diphosphate-binding fold (THDP-binding)"/>
    <property type="match status" value="1"/>
</dbReference>
<dbReference type="Proteomes" id="UP000602647">
    <property type="component" value="Unassembled WGS sequence"/>
</dbReference>
<dbReference type="InterPro" id="IPR050642">
    <property type="entry name" value="PDH_E1_Alpha_Subunit"/>
</dbReference>
<dbReference type="InterPro" id="IPR001017">
    <property type="entry name" value="DH_E1"/>
</dbReference>
<dbReference type="InterPro" id="IPR029061">
    <property type="entry name" value="THDP-binding"/>
</dbReference>
<dbReference type="Gene3D" id="3.40.50.970">
    <property type="match status" value="1"/>
</dbReference>
<dbReference type="CDD" id="cd02000">
    <property type="entry name" value="TPP_E1_PDC_ADC_BCADC"/>
    <property type="match status" value="1"/>
</dbReference>
<keyword evidence="7" id="KW-1185">Reference proteome</keyword>
<evidence type="ECO:0000259" key="5">
    <source>
        <dbReference type="Pfam" id="PF00676"/>
    </source>
</evidence>
<evidence type="ECO:0000256" key="3">
    <source>
        <dbReference type="ARBA" id="ARBA00023052"/>
    </source>
</evidence>
<keyword evidence="4" id="KW-0175">Coiled coil</keyword>
<evidence type="ECO:0000256" key="1">
    <source>
        <dbReference type="ARBA" id="ARBA00001964"/>
    </source>
</evidence>
<dbReference type="RefSeq" id="WP_187304046.1">
    <property type="nucleotide sequence ID" value="NZ_CBCTON010000047.1"/>
</dbReference>
<gene>
    <name evidence="6" type="ORF">H9L42_14070</name>
</gene>
<dbReference type="GO" id="GO:0004739">
    <property type="term" value="F:pyruvate dehydrogenase (acetyl-transferring) activity"/>
    <property type="evidence" value="ECO:0007669"/>
    <property type="project" value="TreeGrafter"/>
</dbReference>
<dbReference type="Pfam" id="PF00676">
    <property type="entry name" value="E1_dh"/>
    <property type="match status" value="1"/>
</dbReference>